<dbReference type="CDD" id="cd16105">
    <property type="entry name" value="Ubl_ASPSCR1_like"/>
    <property type="match status" value="1"/>
</dbReference>
<dbReference type="PANTHER" id="PTHR46467:SF1">
    <property type="entry name" value="TETHER CONTAINING UBX DOMAIN FOR GLUT4"/>
    <property type="match status" value="1"/>
</dbReference>
<feature type="region of interest" description="Disordered" evidence="2">
    <location>
        <begin position="576"/>
        <end position="627"/>
    </location>
</feature>
<dbReference type="CDD" id="cd16118">
    <property type="entry name" value="UBX2_UBXN9"/>
    <property type="match status" value="1"/>
</dbReference>
<dbReference type="Pfam" id="PF11470">
    <property type="entry name" value="TUG-UBL1"/>
    <property type="match status" value="1"/>
</dbReference>
<gene>
    <name evidence="4" type="ORF">PHYPSEUDO_008138</name>
</gene>
<dbReference type="AlphaFoldDB" id="A0A8T1WDP1"/>
<keyword evidence="1" id="KW-0175">Coiled coil</keyword>
<dbReference type="PROSITE" id="PS50033">
    <property type="entry name" value="UBX"/>
    <property type="match status" value="1"/>
</dbReference>
<reference evidence="4" key="1">
    <citation type="submission" date="2021-02" db="EMBL/GenBank/DDBJ databases">
        <authorList>
            <person name="Palmer J.M."/>
        </authorList>
    </citation>
    <scope>NUCLEOTIDE SEQUENCE</scope>
    <source>
        <strain evidence="4">SCRP734</strain>
    </source>
</reference>
<organism evidence="4 5">
    <name type="scientific">Phytophthora pseudosyringae</name>
    <dbReference type="NCBI Taxonomy" id="221518"/>
    <lineage>
        <taxon>Eukaryota</taxon>
        <taxon>Sar</taxon>
        <taxon>Stramenopiles</taxon>
        <taxon>Oomycota</taxon>
        <taxon>Peronosporomycetes</taxon>
        <taxon>Peronosporales</taxon>
        <taxon>Peronosporaceae</taxon>
        <taxon>Phytophthora</taxon>
    </lineage>
</organism>
<dbReference type="Pfam" id="PF00789">
    <property type="entry name" value="UBX"/>
    <property type="match status" value="1"/>
</dbReference>
<dbReference type="Proteomes" id="UP000694044">
    <property type="component" value="Unassembled WGS sequence"/>
</dbReference>
<name>A0A8T1WDP1_9STRA</name>
<dbReference type="CDD" id="cd09212">
    <property type="entry name" value="PUB"/>
    <property type="match status" value="1"/>
</dbReference>
<dbReference type="InterPro" id="IPR001012">
    <property type="entry name" value="UBX_dom"/>
</dbReference>
<dbReference type="GO" id="GO:0006886">
    <property type="term" value="P:intracellular protein transport"/>
    <property type="evidence" value="ECO:0007669"/>
    <property type="project" value="TreeGrafter"/>
</dbReference>
<dbReference type="InterPro" id="IPR018997">
    <property type="entry name" value="PUB_domain"/>
</dbReference>
<feature type="coiled-coil region" evidence="1">
    <location>
        <begin position="429"/>
        <end position="466"/>
    </location>
</feature>
<dbReference type="EMBL" id="JAGDFM010000033">
    <property type="protein sequence ID" value="KAG7390310.1"/>
    <property type="molecule type" value="Genomic_DNA"/>
</dbReference>
<sequence>MALNIEFNHQSKRVKVTPGTTMFQVLADAREKFGLSDSHQYQLLHRNKPIDLSIPFRLTGISNNASVELKELEGADEVQQVRVCVQLRDGKRVQASFGNDVTLERILTFFKLLPAPEQFSLGFLRREIESQAFATATLKELGILSGSAMFRVQAADGQSSSIIPSIQSSCVPSTQNPPAPSRKPHVSSASTTPVPPAPAPETLSRPPAPQTEDVEMKDAVDEEKTTDVVDSTAMSSCDALQILRDGHFDAVSRTAVTTLMKIVTNILSDLDNEKMRSIRLSNSAFHRSVGQVKGGLEFLRSVGFAVIPETQMLVLNPSPSDRNVLEDGLRLLGIEADDLNISPDTRPVVREKQADQNFDVFKTQITRVQMQPRGPSTTEVLVGALKSKQDQLVGQEKPPRNTTVALEGRRASGRIDPVGVSTEGKLSERSDAQLLISSLKARREDMEKTKHFRTQAMRELDELKRKKIFQTALIRVQFPDRAVVQASFHPNETIQDVMDHVTECLAVQYTASKFYLYVTPPTQKLVATKTLAELNLVPAALTYLSWLEEPQTEVANIGFYFRSDLLVDEHAESKESVGPLHKTEYPRPLHLETAPSGAKTESRVEPTRQSSSTAQSKSAKKPSWLKL</sequence>
<dbReference type="PANTHER" id="PTHR46467">
    <property type="entry name" value="TETHER CONTAINING UBX DOMAIN FOR GLUT4"/>
    <property type="match status" value="1"/>
</dbReference>
<feature type="compositionally biased region" description="Basic and acidic residues" evidence="2">
    <location>
        <begin position="214"/>
        <end position="227"/>
    </location>
</feature>
<dbReference type="SMART" id="SM00580">
    <property type="entry name" value="PUG"/>
    <property type="match status" value="1"/>
</dbReference>
<feature type="domain" description="UBX" evidence="3">
    <location>
        <begin position="474"/>
        <end position="544"/>
    </location>
</feature>
<feature type="compositionally biased region" description="Basic and acidic residues" evidence="2">
    <location>
        <begin position="576"/>
        <end position="590"/>
    </location>
</feature>
<dbReference type="Pfam" id="PF09409">
    <property type="entry name" value="PUB"/>
    <property type="match status" value="1"/>
</dbReference>
<dbReference type="OrthoDB" id="440781at2759"/>
<dbReference type="InterPro" id="IPR021569">
    <property type="entry name" value="TUG-UBL1"/>
</dbReference>
<evidence type="ECO:0000259" key="3">
    <source>
        <dbReference type="PROSITE" id="PS50033"/>
    </source>
</evidence>
<evidence type="ECO:0000256" key="2">
    <source>
        <dbReference type="SAM" id="MobiDB-lite"/>
    </source>
</evidence>
<evidence type="ECO:0000313" key="4">
    <source>
        <dbReference type="EMBL" id="KAG7390310.1"/>
    </source>
</evidence>
<keyword evidence="5" id="KW-1185">Reference proteome</keyword>
<evidence type="ECO:0000313" key="5">
    <source>
        <dbReference type="Proteomes" id="UP000694044"/>
    </source>
</evidence>
<protein>
    <recommendedName>
        <fullName evidence="3">UBX domain-containing protein</fullName>
    </recommendedName>
</protein>
<dbReference type="GO" id="GO:0005737">
    <property type="term" value="C:cytoplasm"/>
    <property type="evidence" value="ECO:0007669"/>
    <property type="project" value="TreeGrafter"/>
</dbReference>
<comment type="caution">
    <text evidence="4">The sequence shown here is derived from an EMBL/GenBank/DDBJ whole genome shotgun (WGS) entry which is preliminary data.</text>
</comment>
<evidence type="ECO:0000256" key="1">
    <source>
        <dbReference type="SAM" id="Coils"/>
    </source>
</evidence>
<feature type="region of interest" description="Disordered" evidence="2">
    <location>
        <begin position="165"/>
        <end position="231"/>
    </location>
</feature>
<accession>A0A8T1WDP1</accession>
<proteinExistence type="predicted"/>
<dbReference type="GO" id="GO:0005634">
    <property type="term" value="C:nucleus"/>
    <property type="evidence" value="ECO:0007669"/>
    <property type="project" value="TreeGrafter"/>
</dbReference>
<dbReference type="GO" id="GO:0012506">
    <property type="term" value="C:vesicle membrane"/>
    <property type="evidence" value="ECO:0007669"/>
    <property type="project" value="TreeGrafter"/>
</dbReference>